<accession>Q58M68</accession>
<dbReference type="OrthoDB" id="22859at10239"/>
<evidence type="ECO:0000313" key="3">
    <source>
        <dbReference type="Proteomes" id="UP000000991"/>
    </source>
</evidence>
<dbReference type="GeneID" id="3294355"/>
<name>Q58M68_BPPRM</name>
<organismHost>
    <name type="scientific">Prochlorococcus</name>
    <dbReference type="NCBI Taxonomy" id="1218"/>
</organismHost>
<evidence type="ECO:0000313" key="1">
    <source>
        <dbReference type="EMBL" id="AAX44664.1"/>
    </source>
</evidence>
<dbReference type="Proteomes" id="UP000013923">
    <property type="component" value="Genome"/>
</dbReference>
<reference evidence="2 4" key="2">
    <citation type="submission" date="2009-10" db="EMBL/GenBank/DDBJ databases">
        <title>The Genome Sequence of Prochlorococcus phage P-SSM2.</title>
        <authorList>
            <consortium name="The Broad Institute Genome Sequencing Platform"/>
            <person name="Henn M.R."/>
            <person name="Sullivan M.S."/>
            <person name="Osburne M.S."/>
            <person name="Levin J."/>
            <person name="Malboeuf C."/>
            <person name="Casali M."/>
            <person name="Russ C."/>
            <person name="Lennon N."/>
            <person name="Chapman S.B."/>
            <person name="Erlich R."/>
            <person name="Young S.K."/>
            <person name="Koehrsen M."/>
            <person name="Yandava C."/>
            <person name="Zeng Q."/>
            <person name="Alvarado L."/>
            <person name="Anderson S."/>
            <person name="Berlin A."/>
            <person name="Borenstein D."/>
            <person name="Chen Z."/>
            <person name="Engels R."/>
            <person name="Freedman E."/>
            <person name="Gellesch M."/>
            <person name="Goldberg J."/>
            <person name="Green L."/>
            <person name="Griggs A."/>
            <person name="Gujja S."/>
            <person name="Heilman E.R."/>
            <person name="Heiman D."/>
            <person name="Hepburn T."/>
            <person name="Howarth C."/>
            <person name="Jen D."/>
            <person name="Larson L."/>
            <person name="Lewis B."/>
            <person name="Mehta T."/>
            <person name="Park D."/>
            <person name="Pearson M."/>
            <person name="Richards J."/>
            <person name="Rizzolo K."/>
            <person name="Roberts A."/>
            <person name="Ryan E."/>
            <person name="Saif S."/>
            <person name="Shea T."/>
            <person name="Shenoy N."/>
            <person name="Sisk P."/>
            <person name="Stolte C."/>
            <person name="Sykes S."/>
            <person name="Walk T."/>
            <person name="White J."/>
            <person name="Yu Q."/>
            <person name="Coleman M.L."/>
            <person name="Huang K.H."/>
            <person name="Weigele P.R."/>
            <person name="DeFrancesco A.S."/>
            <person name="Kern S.E."/>
            <person name="Thompson L.R."/>
            <person name="Fu R."/>
            <person name="Hombeck B."/>
            <person name="Chisholm S.W."/>
            <person name="Haas B."/>
            <person name="Nusbaum C."/>
            <person name="Birren B."/>
        </authorList>
    </citation>
    <scope>NUCLEOTIDE SEQUENCE [LARGE SCALE GENOMIC DNA]</scope>
    <source>
        <strain evidence="2">P-SSM2</strain>
    </source>
</reference>
<dbReference type="EMBL" id="AY939844">
    <property type="protein sequence ID" value="AAX44664.1"/>
    <property type="molecule type" value="Genomic_DNA"/>
</dbReference>
<sequence length="121" mass="13833">MDIDRQLKSENLLLEERTCRTCGGYKNLLTDFYLSRSDTPDLPSSYSYECKECAKLRIRKHYSEDNILGTCCICGSHDVKVSKGICKKCNNGLKQFGYNIDTLRKSVLYLEDNKLTGTSKK</sequence>
<reference evidence="1 3" key="3">
    <citation type="journal article" date="2010" name="Environ. Microbiol.">
        <title>Genomic analysis of oceanic cyanobacterial myoviruses compared with T4-like myoviruses from diverse hosts and environments.</title>
        <authorList>
            <person name="Sullivan M.B."/>
            <person name="Huang K.H."/>
            <person name="Ignacio-Espinoza J.C."/>
            <person name="Berlin A.M."/>
            <person name="Kelly L."/>
            <person name="Weigele P.R."/>
            <person name="DeFrancesco A.S."/>
            <person name="Kern S.E."/>
            <person name="Thompson L.R."/>
            <person name="Young S."/>
            <person name="Yandava C."/>
            <person name="Fu R."/>
            <person name="Krastins B."/>
            <person name="Chase M."/>
            <person name="Sarracino D."/>
            <person name="Osburne M.S."/>
            <person name="Henn M.R."/>
            <person name="Chisholm S.W."/>
        </authorList>
    </citation>
    <scope>NUCLEOTIDE SEQUENCE [LARGE SCALE GENOMIC DNA]</scope>
</reference>
<evidence type="ECO:0000313" key="2">
    <source>
        <dbReference type="EMBL" id="ACY76164.1"/>
    </source>
</evidence>
<dbReference type="KEGG" id="vg:3294355"/>
<organism evidence="1 3">
    <name type="scientific">Prochlorococcus phage P-SSM2</name>
    <dbReference type="NCBI Taxonomy" id="268746"/>
    <lineage>
        <taxon>Viruses</taxon>
        <taxon>Duplodnaviria</taxon>
        <taxon>Heunggongvirae</taxon>
        <taxon>Uroviricota</taxon>
        <taxon>Caudoviricetes</taxon>
        <taxon>Pantevenvirales</taxon>
        <taxon>Kyanoviridae</taxon>
        <taxon>Salacisavirus</taxon>
        <taxon>Salacisavirus pssm2</taxon>
    </lineage>
</organism>
<reference evidence="1 3" key="1">
    <citation type="journal article" date="2005" name="PLoS Biol.">
        <title>Three Prochlorococcus cyanophage genomes: signature features and ecological interpretations.</title>
        <authorList>
            <person name="Sullivan M.B."/>
            <person name="Coleman M.L."/>
            <person name="Weigele P."/>
            <person name="Rohwer F."/>
            <person name="Chisholm S.W."/>
        </authorList>
    </citation>
    <scope>NUCLEOTIDE SEQUENCE</scope>
</reference>
<dbReference type="Proteomes" id="UP000000991">
    <property type="component" value="Segment"/>
</dbReference>
<dbReference type="EMBL" id="GU071092">
    <property type="protein sequence ID" value="ACY76164.1"/>
    <property type="molecule type" value="Genomic_DNA"/>
</dbReference>
<dbReference type="RefSeq" id="YP_214518.1">
    <property type="nucleotide sequence ID" value="NC_006883.2"/>
</dbReference>
<protein>
    <submittedName>
        <fullName evidence="2">Predicted protein</fullName>
    </submittedName>
</protein>
<gene>
    <name evidence="2" type="ORF">PCMG_00288</name>
    <name evidence="1" type="ORF">PSSM2_287</name>
</gene>
<keyword evidence="3" id="KW-1185">Reference proteome</keyword>
<proteinExistence type="predicted"/>
<evidence type="ECO:0000313" key="4">
    <source>
        <dbReference type="Proteomes" id="UP000013923"/>
    </source>
</evidence>